<protein>
    <submittedName>
        <fullName evidence="1">Uncharacterized protein</fullName>
    </submittedName>
</protein>
<dbReference type="EMBL" id="MN740993">
    <property type="protein sequence ID" value="QHU21940.1"/>
    <property type="molecule type" value="Genomic_DNA"/>
</dbReference>
<proteinExistence type="predicted"/>
<organism evidence="1">
    <name type="scientific">viral metagenome</name>
    <dbReference type="NCBI Taxonomy" id="1070528"/>
    <lineage>
        <taxon>unclassified sequences</taxon>
        <taxon>metagenomes</taxon>
        <taxon>organismal metagenomes</taxon>
    </lineage>
</organism>
<reference evidence="1" key="1">
    <citation type="journal article" date="2020" name="Nature">
        <title>Giant virus diversity and host interactions through global metagenomics.</title>
        <authorList>
            <person name="Schulz F."/>
            <person name="Roux S."/>
            <person name="Paez-Espino D."/>
            <person name="Jungbluth S."/>
            <person name="Walsh D.A."/>
            <person name="Denef V.J."/>
            <person name="McMahon K.D."/>
            <person name="Konstantinidis K.T."/>
            <person name="Eloe-Fadrosh E.A."/>
            <person name="Kyrpides N.C."/>
            <person name="Woyke T."/>
        </authorList>
    </citation>
    <scope>NUCLEOTIDE SEQUENCE</scope>
    <source>
        <strain evidence="1">GVMAG-S-3300013286-35</strain>
    </source>
</reference>
<evidence type="ECO:0000313" key="1">
    <source>
        <dbReference type="EMBL" id="QHU21940.1"/>
    </source>
</evidence>
<name>A0A6C0KZ55_9ZZZZ</name>
<accession>A0A6C0KZ55</accession>
<sequence>MTASIYIKNLKALIAMAEDKEAVERSIYAHLYSAVRQHSPAPFGVSTKDIEILALVDLLELEDAEVLEEVCSEFNFGV</sequence>
<dbReference type="AlphaFoldDB" id="A0A6C0KZ55"/>